<gene>
    <name evidence="4" type="ORF">FOZ63_029665</name>
</gene>
<feature type="region of interest" description="Disordered" evidence="1">
    <location>
        <begin position="248"/>
        <end position="281"/>
    </location>
</feature>
<organism evidence="4 5">
    <name type="scientific">Perkinsus olseni</name>
    <name type="common">Perkinsus atlanticus</name>
    <dbReference type="NCBI Taxonomy" id="32597"/>
    <lineage>
        <taxon>Eukaryota</taxon>
        <taxon>Sar</taxon>
        <taxon>Alveolata</taxon>
        <taxon>Perkinsozoa</taxon>
        <taxon>Perkinsea</taxon>
        <taxon>Perkinsida</taxon>
        <taxon>Perkinsidae</taxon>
        <taxon>Perkinsus</taxon>
    </lineage>
</organism>
<evidence type="ECO:0000256" key="3">
    <source>
        <dbReference type="SAM" id="SignalP"/>
    </source>
</evidence>
<keyword evidence="3" id="KW-0732">Signal</keyword>
<evidence type="ECO:0000313" key="4">
    <source>
        <dbReference type="EMBL" id="KAF4708750.1"/>
    </source>
</evidence>
<keyword evidence="2" id="KW-0472">Membrane</keyword>
<feature type="compositionally biased region" description="Polar residues" evidence="1">
    <location>
        <begin position="255"/>
        <end position="266"/>
    </location>
</feature>
<evidence type="ECO:0000313" key="5">
    <source>
        <dbReference type="Proteomes" id="UP000553632"/>
    </source>
</evidence>
<keyword evidence="2" id="KW-0812">Transmembrane</keyword>
<keyword evidence="5" id="KW-1185">Reference proteome</keyword>
<evidence type="ECO:0000256" key="2">
    <source>
        <dbReference type="SAM" id="Phobius"/>
    </source>
</evidence>
<feature type="signal peptide" evidence="3">
    <location>
        <begin position="1"/>
        <end position="18"/>
    </location>
</feature>
<dbReference type="Proteomes" id="UP000553632">
    <property type="component" value="Unassembled WGS sequence"/>
</dbReference>
<protein>
    <submittedName>
        <fullName evidence="4">Uncharacterized protein</fullName>
    </submittedName>
</protein>
<feature type="transmembrane region" description="Helical" evidence="2">
    <location>
        <begin position="147"/>
        <end position="173"/>
    </location>
</feature>
<feature type="chain" id="PRO_5029505846" evidence="3">
    <location>
        <begin position="19"/>
        <end position="296"/>
    </location>
</feature>
<name>A0A7J6QMK6_PEROL</name>
<reference evidence="4 5" key="1">
    <citation type="submission" date="2020-04" db="EMBL/GenBank/DDBJ databases">
        <title>Perkinsus olseni comparative genomics.</title>
        <authorList>
            <person name="Bogema D.R."/>
        </authorList>
    </citation>
    <scope>NUCLEOTIDE SEQUENCE [LARGE SCALE GENOMIC DNA]</scope>
    <source>
        <strain evidence="4 5">ATCC PRA-207</strain>
    </source>
</reference>
<feature type="transmembrane region" description="Helical" evidence="2">
    <location>
        <begin position="194"/>
        <end position="212"/>
    </location>
</feature>
<keyword evidence="2" id="KW-1133">Transmembrane helix</keyword>
<feature type="transmembrane region" description="Helical" evidence="2">
    <location>
        <begin position="218"/>
        <end position="239"/>
    </location>
</feature>
<accession>A0A7J6QMK6</accession>
<proteinExistence type="predicted"/>
<dbReference type="EMBL" id="JABANO010032335">
    <property type="protein sequence ID" value="KAF4708750.1"/>
    <property type="molecule type" value="Genomic_DNA"/>
</dbReference>
<sequence>MLSHVLLVVFTIFRSATSQSREGKSGAIRKLRTAVVNINNQLNDVVEALSELLGENPPSNDLPEGVASEEGVVVDPEWLKKAIDVMYGGRDPTAHSEGYAKDTLTHREGYAEDTIAHRERFSFSSLRLKDFREQVLSLFTVDEDTAAWLWGCAVWLLMLVIDIGLCTALMIYAKGGSIDVRDTVSMQDWILSQLSMSCLLALSLRLLSLFVAPEDSLAAHLMDAALLTLRVLGVVTMLVNQGDARGKQEKLSAPVRSSSHARSATPTRYHRRQETVRTPEFRSPIVEGCRPRVGSS</sequence>
<dbReference type="AlphaFoldDB" id="A0A7J6QMK6"/>
<evidence type="ECO:0000256" key="1">
    <source>
        <dbReference type="SAM" id="MobiDB-lite"/>
    </source>
</evidence>
<comment type="caution">
    <text evidence="4">The sequence shown here is derived from an EMBL/GenBank/DDBJ whole genome shotgun (WGS) entry which is preliminary data.</text>
</comment>